<gene>
    <name evidence="3" type="ORF">SFRA_013050</name>
</gene>
<dbReference type="RefSeq" id="WP_043464896.1">
    <property type="nucleotide sequence ID" value="NZ_CP134822.1"/>
</dbReference>
<sequence length="68" mass="7324">MPLSPSNGNSSAPQWFKSSHSTDDGPACVEVAAIPGSILIRDSKTPQGPRLTIPSAAWDDFVRFARRQ</sequence>
<feature type="compositionally biased region" description="Polar residues" evidence="1">
    <location>
        <begin position="1"/>
        <end position="19"/>
    </location>
</feature>
<dbReference type="AlphaFoldDB" id="A0A420V3X1"/>
<dbReference type="Proteomes" id="UP000028058">
    <property type="component" value="Unassembled WGS sequence"/>
</dbReference>
<protein>
    <submittedName>
        <fullName evidence="3">DUF397 domain-containing protein</fullName>
    </submittedName>
</protein>
<keyword evidence="4" id="KW-1185">Reference proteome</keyword>
<evidence type="ECO:0000313" key="3">
    <source>
        <dbReference type="EMBL" id="RKM95933.1"/>
    </source>
</evidence>
<feature type="region of interest" description="Disordered" evidence="1">
    <location>
        <begin position="1"/>
        <end position="26"/>
    </location>
</feature>
<evidence type="ECO:0000256" key="1">
    <source>
        <dbReference type="SAM" id="MobiDB-lite"/>
    </source>
</evidence>
<dbReference type="Pfam" id="PF04149">
    <property type="entry name" value="DUF397"/>
    <property type="match status" value="1"/>
</dbReference>
<dbReference type="EMBL" id="JNAD02000005">
    <property type="protein sequence ID" value="RKM95933.1"/>
    <property type="molecule type" value="Genomic_DNA"/>
</dbReference>
<evidence type="ECO:0000259" key="2">
    <source>
        <dbReference type="Pfam" id="PF04149"/>
    </source>
</evidence>
<accession>A0A420V3X1</accession>
<organism evidence="3 4">
    <name type="scientific">Streptomyces xinghaiensis</name>
    <dbReference type="NCBI Taxonomy" id="1038928"/>
    <lineage>
        <taxon>Bacteria</taxon>
        <taxon>Bacillati</taxon>
        <taxon>Actinomycetota</taxon>
        <taxon>Actinomycetes</taxon>
        <taxon>Kitasatosporales</taxon>
        <taxon>Streptomycetaceae</taxon>
        <taxon>Streptomyces</taxon>
    </lineage>
</organism>
<name>A0A420V3X1_9ACTN</name>
<evidence type="ECO:0000313" key="4">
    <source>
        <dbReference type="Proteomes" id="UP000028058"/>
    </source>
</evidence>
<reference evidence="3 4" key="1">
    <citation type="journal article" date="2014" name="Genome Announc.">
        <title>Draft Genome Sequence of Streptomyces fradiae ATCC 19609, a Strain Highly Sensitive to Antibiotics.</title>
        <authorList>
            <person name="Bekker O.B."/>
            <person name="Klimina K.M."/>
            <person name="Vatlin A.A."/>
            <person name="Zakharevich N.V."/>
            <person name="Kasianov A.S."/>
            <person name="Danilenko V.N."/>
        </authorList>
    </citation>
    <scope>NUCLEOTIDE SEQUENCE [LARGE SCALE GENOMIC DNA]</scope>
    <source>
        <strain evidence="3 4">ATCC 19609</strain>
    </source>
</reference>
<comment type="caution">
    <text evidence="3">The sequence shown here is derived from an EMBL/GenBank/DDBJ whole genome shotgun (WGS) entry which is preliminary data.</text>
</comment>
<proteinExistence type="predicted"/>
<dbReference type="OrthoDB" id="4562195at2"/>
<feature type="domain" description="DUF397" evidence="2">
    <location>
        <begin position="14"/>
        <end position="66"/>
    </location>
</feature>
<dbReference type="InterPro" id="IPR007278">
    <property type="entry name" value="DUF397"/>
</dbReference>